<name>A0A6P5JHJ7_PHACI</name>
<dbReference type="GO" id="GO:0005654">
    <property type="term" value="C:nucleoplasm"/>
    <property type="evidence" value="ECO:0007669"/>
    <property type="project" value="TreeGrafter"/>
</dbReference>
<dbReference type="GO" id="GO:0051607">
    <property type="term" value="P:defense response to virus"/>
    <property type="evidence" value="ECO:0007669"/>
    <property type="project" value="TreeGrafter"/>
</dbReference>
<dbReference type="Gene3D" id="1.10.1410.20">
    <property type="entry name" value="2'-5'-oligoadenylate synthetase 1, domain 2"/>
    <property type="match status" value="1"/>
</dbReference>
<dbReference type="GO" id="GO:0005829">
    <property type="term" value="C:cytosol"/>
    <property type="evidence" value="ECO:0007669"/>
    <property type="project" value="TreeGrafter"/>
</dbReference>
<gene>
    <name evidence="4" type="primary">LOC110202070</name>
</gene>
<protein>
    <submittedName>
        <fullName evidence="4">2'-5'-oligoadenylate synthase 1-like</fullName>
    </submittedName>
</protein>
<dbReference type="GeneID" id="110202070"/>
<dbReference type="KEGG" id="pcw:110202070"/>
<keyword evidence="3" id="KW-1185">Reference proteome</keyword>
<dbReference type="PROSITE" id="PS00833">
    <property type="entry name" value="25A_SYNTH_2"/>
    <property type="match status" value="1"/>
</dbReference>
<evidence type="ECO:0000313" key="3">
    <source>
        <dbReference type="Proteomes" id="UP000515140"/>
    </source>
</evidence>
<dbReference type="InterPro" id="IPR006117">
    <property type="entry name" value="2-5OAS_C_CS"/>
</dbReference>
<evidence type="ECO:0000256" key="1">
    <source>
        <dbReference type="ARBA" id="ARBA00022884"/>
    </source>
</evidence>
<feature type="domain" description="2'-5'-oligoadenylate synthetase 1" evidence="2">
    <location>
        <begin position="28"/>
        <end position="213"/>
    </location>
</feature>
<dbReference type="GO" id="GO:0045071">
    <property type="term" value="P:negative regulation of viral genome replication"/>
    <property type="evidence" value="ECO:0007669"/>
    <property type="project" value="TreeGrafter"/>
</dbReference>
<dbReference type="RefSeq" id="XP_020833695.1">
    <property type="nucleotide sequence ID" value="XM_020978036.1"/>
</dbReference>
<dbReference type="PANTHER" id="PTHR11258:SF13">
    <property type="entry name" value="2'-5'-OLIGOADENYLATE SYNTHASE 1"/>
    <property type="match status" value="1"/>
</dbReference>
<organism evidence="3 4">
    <name type="scientific">Phascolarctos cinereus</name>
    <name type="common">Koala</name>
    <dbReference type="NCBI Taxonomy" id="38626"/>
    <lineage>
        <taxon>Eukaryota</taxon>
        <taxon>Metazoa</taxon>
        <taxon>Chordata</taxon>
        <taxon>Craniata</taxon>
        <taxon>Vertebrata</taxon>
        <taxon>Euteleostomi</taxon>
        <taxon>Mammalia</taxon>
        <taxon>Metatheria</taxon>
        <taxon>Diprotodontia</taxon>
        <taxon>Phascolarctidae</taxon>
        <taxon>Phascolarctos</taxon>
    </lineage>
</organism>
<dbReference type="AlphaFoldDB" id="A0A6P5JHJ7"/>
<sequence length="226" mass="26053">NFPHSLNAGWGCHESLGYSGQLTRDLRKPDPQDNIDLISESQKGGEFSTCFTELQKRFLSHRCSKLKNLIQLVKHWYSQCKEKMDSLPPQYALELLIVYAWEHGSQETNFPIAWAFHTVLYLIQKYPELMIYWTINYAIHNEIIADYTGTRGRPQLSALPFRPVILDPADPTGDVGGRSRWHWDNLAQGVHPWSSAPCFQNWDGTWVQPWNVLHPSCSSTPRLMVI</sequence>
<dbReference type="Proteomes" id="UP000515140">
    <property type="component" value="Unplaced"/>
</dbReference>
<dbReference type="GO" id="GO:0001730">
    <property type="term" value="F:2'-5'-oligoadenylate synthetase activity"/>
    <property type="evidence" value="ECO:0007669"/>
    <property type="project" value="TreeGrafter"/>
</dbReference>
<proteinExistence type="predicted"/>
<dbReference type="SUPFAM" id="SSF81631">
    <property type="entry name" value="PAP/OAS1 substrate-binding domain"/>
    <property type="match status" value="1"/>
</dbReference>
<dbReference type="GO" id="GO:0003725">
    <property type="term" value="F:double-stranded RNA binding"/>
    <property type="evidence" value="ECO:0007669"/>
    <property type="project" value="TreeGrafter"/>
</dbReference>
<dbReference type="FunFam" id="1.10.1410.20:FF:000001">
    <property type="entry name" value="2'-5'-oligoadenylate synthetase 1"/>
    <property type="match status" value="1"/>
</dbReference>
<dbReference type="Pfam" id="PF10421">
    <property type="entry name" value="OAS1_C"/>
    <property type="match status" value="1"/>
</dbReference>
<evidence type="ECO:0000259" key="2">
    <source>
        <dbReference type="Pfam" id="PF10421"/>
    </source>
</evidence>
<accession>A0A6P5JHJ7</accession>
<dbReference type="GO" id="GO:0016020">
    <property type="term" value="C:membrane"/>
    <property type="evidence" value="ECO:0007669"/>
    <property type="project" value="TreeGrafter"/>
</dbReference>
<reference evidence="4" key="1">
    <citation type="submission" date="2025-08" db="UniProtKB">
        <authorList>
            <consortium name="RefSeq"/>
        </authorList>
    </citation>
    <scope>IDENTIFICATION</scope>
    <source>
        <tissue evidence="4">Spleen</tissue>
    </source>
</reference>
<dbReference type="InParanoid" id="A0A6P5JHJ7"/>
<dbReference type="PANTHER" id="PTHR11258">
    <property type="entry name" value="2-5 OLIGOADENYLATE SYNTHETASE"/>
    <property type="match status" value="1"/>
</dbReference>
<evidence type="ECO:0000313" key="4">
    <source>
        <dbReference type="RefSeq" id="XP_020833695.1"/>
    </source>
</evidence>
<feature type="non-terminal residue" evidence="4">
    <location>
        <position position="1"/>
    </location>
</feature>
<keyword evidence="1" id="KW-0694">RNA-binding</keyword>
<dbReference type="InterPro" id="IPR018952">
    <property type="entry name" value="2-5-oligoAdlate_synth_1_dom2/C"/>
</dbReference>